<dbReference type="InterPro" id="IPR000847">
    <property type="entry name" value="LysR_HTH_N"/>
</dbReference>
<gene>
    <name evidence="6" type="ORF">HX845_05600</name>
</gene>
<dbReference type="InterPro" id="IPR036388">
    <property type="entry name" value="WH-like_DNA-bd_sf"/>
</dbReference>
<comment type="caution">
    <text evidence="6">The sequence shown here is derived from an EMBL/GenBank/DDBJ whole genome shotgun (WGS) entry which is preliminary data.</text>
</comment>
<dbReference type="PANTHER" id="PTHR30579">
    <property type="entry name" value="TRANSCRIPTIONAL REGULATOR"/>
    <property type="match status" value="1"/>
</dbReference>
<dbReference type="SUPFAM" id="SSF53850">
    <property type="entry name" value="Periplasmic binding protein-like II"/>
    <property type="match status" value="1"/>
</dbReference>
<dbReference type="Gene3D" id="3.40.190.10">
    <property type="entry name" value="Periplasmic binding protein-like II"/>
    <property type="match status" value="2"/>
</dbReference>
<evidence type="ECO:0000256" key="3">
    <source>
        <dbReference type="ARBA" id="ARBA00023125"/>
    </source>
</evidence>
<accession>A0A7Y7XXU9</accession>
<keyword evidence="4" id="KW-0804">Transcription</keyword>
<dbReference type="Pfam" id="PF03466">
    <property type="entry name" value="LysR_substrate"/>
    <property type="match status" value="1"/>
</dbReference>
<dbReference type="Proteomes" id="UP000517547">
    <property type="component" value="Unassembled WGS sequence"/>
</dbReference>
<dbReference type="RefSeq" id="WP_042935289.1">
    <property type="nucleotide sequence ID" value="NZ_JACAQE010000002.1"/>
</dbReference>
<dbReference type="InterPro" id="IPR036390">
    <property type="entry name" value="WH_DNA-bd_sf"/>
</dbReference>
<dbReference type="SUPFAM" id="SSF46785">
    <property type="entry name" value="Winged helix' DNA-binding domain"/>
    <property type="match status" value="1"/>
</dbReference>
<keyword evidence="3" id="KW-0238">DNA-binding</keyword>
<dbReference type="EMBL" id="JACAQE010000002">
    <property type="protein sequence ID" value="NWC13102.1"/>
    <property type="molecule type" value="Genomic_DNA"/>
</dbReference>
<dbReference type="InterPro" id="IPR050176">
    <property type="entry name" value="LTTR"/>
</dbReference>
<proteinExistence type="inferred from homology"/>
<dbReference type="Gene3D" id="1.10.10.10">
    <property type="entry name" value="Winged helix-like DNA-binding domain superfamily/Winged helix DNA-binding domain"/>
    <property type="match status" value="1"/>
</dbReference>
<feature type="domain" description="HTH lysR-type" evidence="5">
    <location>
        <begin position="6"/>
        <end position="63"/>
    </location>
</feature>
<dbReference type="GO" id="GO:0003700">
    <property type="term" value="F:DNA-binding transcription factor activity"/>
    <property type="evidence" value="ECO:0007669"/>
    <property type="project" value="InterPro"/>
</dbReference>
<comment type="similarity">
    <text evidence="1">Belongs to the LysR transcriptional regulatory family.</text>
</comment>
<evidence type="ECO:0000313" key="7">
    <source>
        <dbReference type="Proteomes" id="UP000517547"/>
    </source>
</evidence>
<evidence type="ECO:0000256" key="1">
    <source>
        <dbReference type="ARBA" id="ARBA00009437"/>
    </source>
</evidence>
<organism evidence="6 7">
    <name type="scientific">Pseudomonas gingeri</name>
    <dbReference type="NCBI Taxonomy" id="117681"/>
    <lineage>
        <taxon>Bacteria</taxon>
        <taxon>Pseudomonadati</taxon>
        <taxon>Pseudomonadota</taxon>
        <taxon>Gammaproteobacteria</taxon>
        <taxon>Pseudomonadales</taxon>
        <taxon>Pseudomonadaceae</taxon>
        <taxon>Pseudomonas</taxon>
    </lineage>
</organism>
<dbReference type="AlphaFoldDB" id="A0A7Y7XXU9"/>
<keyword evidence="2" id="KW-0805">Transcription regulation</keyword>
<evidence type="ECO:0000256" key="4">
    <source>
        <dbReference type="ARBA" id="ARBA00023163"/>
    </source>
</evidence>
<dbReference type="PROSITE" id="PS50931">
    <property type="entry name" value="HTH_LYSR"/>
    <property type="match status" value="1"/>
</dbReference>
<evidence type="ECO:0000259" key="5">
    <source>
        <dbReference type="PROSITE" id="PS50931"/>
    </source>
</evidence>
<sequence>MRRPTFDLDVLRTFVTGIEFNSFAKAAERLGRSTSAVSAQLKKLEEQVGSAVLAKSGRGLVLTPLGEALLSHARRLLELNDDIFASLHEAQVEGCVRLGLQEDFGEHLLSEILRRFARAHPRVSLEVRIGRNAELLGLIERGQLDLALAWETAADTPYSRRIGKTPMQWIGPRDMPLSTDQDSTPLPLVMFEAPCVLRSAATLALDRARIPWRVALTSPSVGGIWAAVTAGLGITLRTRIGLPAQLAVLPGLPEVPSLGYVLHRAVEEPAAAVRQLAAAIQASLEEQAFHTLAQPWKPTL</sequence>
<reference evidence="6 7" key="1">
    <citation type="submission" date="2020-04" db="EMBL/GenBank/DDBJ databases">
        <title>Molecular characterization of pseudomonads from Agaricus bisporus reveal novel blotch 2 pathogens in Western Europe.</title>
        <authorList>
            <person name="Taparia T."/>
            <person name="Krijger M."/>
            <person name="Haynes E."/>
            <person name="Elpinstone J.G."/>
            <person name="Noble R."/>
            <person name="Van Der Wolf J."/>
        </authorList>
    </citation>
    <scope>NUCLEOTIDE SEQUENCE [LARGE SCALE GENOMIC DNA]</scope>
    <source>
        <strain evidence="6 7">IPO3738</strain>
    </source>
</reference>
<dbReference type="InterPro" id="IPR005119">
    <property type="entry name" value="LysR_subst-bd"/>
</dbReference>
<evidence type="ECO:0000313" key="6">
    <source>
        <dbReference type="EMBL" id="NWC13102.1"/>
    </source>
</evidence>
<evidence type="ECO:0000256" key="2">
    <source>
        <dbReference type="ARBA" id="ARBA00023015"/>
    </source>
</evidence>
<protein>
    <submittedName>
        <fullName evidence="6">LysR family transcriptional regulator</fullName>
    </submittedName>
</protein>
<dbReference type="GO" id="GO:0003677">
    <property type="term" value="F:DNA binding"/>
    <property type="evidence" value="ECO:0007669"/>
    <property type="project" value="UniProtKB-KW"/>
</dbReference>
<dbReference type="Pfam" id="PF00126">
    <property type="entry name" value="HTH_1"/>
    <property type="match status" value="1"/>
</dbReference>
<name>A0A7Y7XXU9_9PSED</name>
<dbReference type="PANTHER" id="PTHR30579:SF7">
    <property type="entry name" value="HTH-TYPE TRANSCRIPTIONAL REGULATOR LRHA-RELATED"/>
    <property type="match status" value="1"/>
</dbReference>